<proteinExistence type="inferred from homology"/>
<dbReference type="STRING" id="37992.A0A4Z0Z0Q7"/>
<evidence type="ECO:0000256" key="3">
    <source>
        <dbReference type="ARBA" id="ARBA00023295"/>
    </source>
</evidence>
<dbReference type="Pfam" id="PF01156">
    <property type="entry name" value="IU_nuc_hydro"/>
    <property type="match status" value="1"/>
</dbReference>
<sequence>MNTNPLTCNTNPGCLRHSVGRLPPRHPAVRNKHSPRQCANTQDNNNALSVLSAIGKDDTVRVYAGAAKALQRDPVHATAIHGESGLDGTELLPPPALSALDTSTPAIDAMASALWACEPGTPWVVATGALTNIAELFAAYPDLKSHVAGVSIMGGSVGGGFTAAVMGCVDDVERIGNYSQWAEFNVLIDPEAAAALLHDPILAPKSTLVPLDLTHLVLATKEVQDLLLQGVKPATTAKATEGLENKGFKAKSTLRQMLVELLMFFAETYRDVFGIIEGPPLHDPLAVAAILTGTKYEIPFYDFDSANPKAPAQRERFEVRVITEGTLEDARDKGTQTGRTIVRLLPPGEEGVRIPRGLNIELFWKTIEECCQKADEANARNAGIV</sequence>
<keyword evidence="3" id="KW-0326">Glycosidase</keyword>
<dbReference type="PANTHER" id="PTHR12304">
    <property type="entry name" value="INOSINE-URIDINE PREFERRING NUCLEOSIDE HYDROLASE"/>
    <property type="match status" value="1"/>
</dbReference>
<reference evidence="5 6" key="1">
    <citation type="submission" date="2019-03" db="EMBL/GenBank/DDBJ databases">
        <title>Draft genome sequence of Xylaria hypoxylon DSM 108379, a ubiquitous saprotrophic-parasitic fungi on hardwood.</title>
        <authorList>
            <person name="Buettner E."/>
            <person name="Leonhardt S."/>
            <person name="Gebauer A.M."/>
            <person name="Liers C."/>
            <person name="Hofrichter M."/>
            <person name="Kellner H."/>
        </authorList>
    </citation>
    <scope>NUCLEOTIDE SEQUENCE [LARGE SCALE GENOMIC DNA]</scope>
    <source>
        <strain evidence="5 6">DSM 108379</strain>
    </source>
</reference>
<evidence type="ECO:0000256" key="1">
    <source>
        <dbReference type="ARBA" id="ARBA00009176"/>
    </source>
</evidence>
<keyword evidence="2" id="KW-0378">Hydrolase</keyword>
<dbReference type="SUPFAM" id="SSF53590">
    <property type="entry name" value="Nucleoside hydrolase"/>
    <property type="match status" value="1"/>
</dbReference>
<protein>
    <recommendedName>
        <fullName evidence="4">Inosine/uridine-preferring nucleoside hydrolase domain-containing protein</fullName>
    </recommendedName>
</protein>
<dbReference type="GO" id="GO:0005829">
    <property type="term" value="C:cytosol"/>
    <property type="evidence" value="ECO:0007669"/>
    <property type="project" value="TreeGrafter"/>
</dbReference>
<evidence type="ECO:0000259" key="4">
    <source>
        <dbReference type="Pfam" id="PF01156"/>
    </source>
</evidence>
<evidence type="ECO:0000313" key="6">
    <source>
        <dbReference type="Proteomes" id="UP000297716"/>
    </source>
</evidence>
<dbReference type="AlphaFoldDB" id="A0A4Z0Z0Q7"/>
<dbReference type="OrthoDB" id="432381at2759"/>
<accession>A0A4Z0Z0Q7</accession>
<organism evidence="5 6">
    <name type="scientific">Xylaria hypoxylon</name>
    <dbReference type="NCBI Taxonomy" id="37992"/>
    <lineage>
        <taxon>Eukaryota</taxon>
        <taxon>Fungi</taxon>
        <taxon>Dikarya</taxon>
        <taxon>Ascomycota</taxon>
        <taxon>Pezizomycotina</taxon>
        <taxon>Sordariomycetes</taxon>
        <taxon>Xylariomycetidae</taxon>
        <taxon>Xylariales</taxon>
        <taxon>Xylariaceae</taxon>
        <taxon>Xylaria</taxon>
    </lineage>
</organism>
<feature type="domain" description="Inosine/uridine-preferring nucleoside hydrolase" evidence="4">
    <location>
        <begin position="43"/>
        <end position="365"/>
    </location>
</feature>
<dbReference type="InterPro" id="IPR023186">
    <property type="entry name" value="IUNH"/>
</dbReference>
<dbReference type="Proteomes" id="UP000297716">
    <property type="component" value="Unassembled WGS sequence"/>
</dbReference>
<evidence type="ECO:0000313" key="5">
    <source>
        <dbReference type="EMBL" id="TGJ85080.1"/>
    </source>
</evidence>
<dbReference type="InterPro" id="IPR001910">
    <property type="entry name" value="Inosine/uridine_hydrolase_dom"/>
</dbReference>
<dbReference type="GO" id="GO:0006152">
    <property type="term" value="P:purine nucleoside catabolic process"/>
    <property type="evidence" value="ECO:0007669"/>
    <property type="project" value="TreeGrafter"/>
</dbReference>
<dbReference type="EMBL" id="SKBN01000053">
    <property type="protein sequence ID" value="TGJ85080.1"/>
    <property type="molecule type" value="Genomic_DNA"/>
</dbReference>
<comment type="caution">
    <text evidence="5">The sequence shown here is derived from an EMBL/GenBank/DDBJ whole genome shotgun (WGS) entry which is preliminary data.</text>
</comment>
<dbReference type="Gene3D" id="3.90.245.10">
    <property type="entry name" value="Ribonucleoside hydrolase-like"/>
    <property type="match status" value="1"/>
</dbReference>
<comment type="similarity">
    <text evidence="1">Belongs to the IUNH family.</text>
</comment>
<keyword evidence="6" id="KW-1185">Reference proteome</keyword>
<dbReference type="PANTHER" id="PTHR12304:SF4">
    <property type="entry name" value="URIDINE NUCLEOSIDASE"/>
    <property type="match status" value="1"/>
</dbReference>
<dbReference type="GO" id="GO:0008477">
    <property type="term" value="F:purine nucleosidase activity"/>
    <property type="evidence" value="ECO:0007669"/>
    <property type="project" value="TreeGrafter"/>
</dbReference>
<name>A0A4Z0Z0Q7_9PEZI</name>
<dbReference type="InterPro" id="IPR036452">
    <property type="entry name" value="Ribo_hydro-like"/>
</dbReference>
<gene>
    <name evidence="5" type="ORF">E0Z10_g3682</name>
</gene>
<evidence type="ECO:0000256" key="2">
    <source>
        <dbReference type="ARBA" id="ARBA00022801"/>
    </source>
</evidence>